<dbReference type="RefSeq" id="WP_062205624.1">
    <property type="nucleotide sequence ID" value="NZ_JBHLXI010000005.1"/>
</dbReference>
<evidence type="ECO:0000256" key="1">
    <source>
        <dbReference type="SAM" id="Phobius"/>
    </source>
</evidence>
<name>A0A7W6H6Y3_9HYPH</name>
<keyword evidence="1" id="KW-0812">Transmembrane</keyword>
<dbReference type="Proteomes" id="UP000542776">
    <property type="component" value="Unassembled WGS sequence"/>
</dbReference>
<evidence type="ECO:0000313" key="2">
    <source>
        <dbReference type="EMBL" id="MBB3999712.1"/>
    </source>
</evidence>
<sequence length="84" mass="8985">MLPTTVLLALRRRTALRRLLSLAGYLGGVAAIVYGVLLFNAGAALSDDTLASGYWLTGAIIAMFGTHEVRQAIRTARKPDPIES</sequence>
<protein>
    <submittedName>
        <fullName evidence="2">Putative membrane protein YiaA</fullName>
    </submittedName>
</protein>
<proteinExistence type="predicted"/>
<dbReference type="EMBL" id="JACIEK010000011">
    <property type="protein sequence ID" value="MBB3999712.1"/>
    <property type="molecule type" value="Genomic_DNA"/>
</dbReference>
<feature type="transmembrane region" description="Helical" evidence="1">
    <location>
        <begin position="19"/>
        <end position="39"/>
    </location>
</feature>
<dbReference type="AlphaFoldDB" id="A0A7W6H6Y3"/>
<keyword evidence="1" id="KW-0472">Membrane</keyword>
<comment type="caution">
    <text evidence="2">The sequence shown here is derived from an EMBL/GenBank/DDBJ whole genome shotgun (WGS) entry which is preliminary data.</text>
</comment>
<keyword evidence="3" id="KW-1185">Reference proteome</keyword>
<keyword evidence="1" id="KW-1133">Transmembrane helix</keyword>
<feature type="transmembrane region" description="Helical" evidence="1">
    <location>
        <begin position="51"/>
        <end position="69"/>
    </location>
</feature>
<reference evidence="2 3" key="1">
    <citation type="submission" date="2020-08" db="EMBL/GenBank/DDBJ databases">
        <title>Genomic Encyclopedia of Type Strains, Phase IV (KMG-IV): sequencing the most valuable type-strain genomes for metagenomic binning, comparative biology and taxonomic classification.</title>
        <authorList>
            <person name="Goeker M."/>
        </authorList>
    </citation>
    <scope>NUCLEOTIDE SEQUENCE [LARGE SCALE GENOMIC DNA]</scope>
    <source>
        <strain evidence="2 3">DSM 102238</strain>
    </source>
</reference>
<organism evidence="2 3">
    <name type="scientific">Aureimonas pseudogalii</name>
    <dbReference type="NCBI Taxonomy" id="1744844"/>
    <lineage>
        <taxon>Bacteria</taxon>
        <taxon>Pseudomonadati</taxon>
        <taxon>Pseudomonadota</taxon>
        <taxon>Alphaproteobacteria</taxon>
        <taxon>Hyphomicrobiales</taxon>
        <taxon>Aurantimonadaceae</taxon>
        <taxon>Aureimonas</taxon>
    </lineage>
</organism>
<evidence type="ECO:0000313" key="3">
    <source>
        <dbReference type="Proteomes" id="UP000542776"/>
    </source>
</evidence>
<gene>
    <name evidence="2" type="ORF">GGR04_003582</name>
</gene>
<accession>A0A7W6H6Y3</accession>